<evidence type="ECO:0000256" key="4">
    <source>
        <dbReference type="SAM" id="SignalP"/>
    </source>
</evidence>
<evidence type="ECO:0000256" key="2">
    <source>
        <dbReference type="ARBA" id="ARBA00023239"/>
    </source>
</evidence>
<evidence type="ECO:0000313" key="7">
    <source>
        <dbReference type="Proteomes" id="UP000298030"/>
    </source>
</evidence>
<feature type="chain" id="PRO_5021201642" evidence="4">
    <location>
        <begin position="29"/>
        <end position="651"/>
    </location>
</feature>
<dbReference type="AlphaFoldDB" id="A0A4Y7TYH6"/>
<evidence type="ECO:0000259" key="5">
    <source>
        <dbReference type="Pfam" id="PF05426"/>
    </source>
</evidence>
<dbReference type="InterPro" id="IPR008397">
    <property type="entry name" value="Alginate_lyase_dom"/>
</dbReference>
<proteinExistence type="predicted"/>
<feature type="compositionally biased region" description="Low complexity" evidence="3">
    <location>
        <begin position="238"/>
        <end position="254"/>
    </location>
</feature>
<organism evidence="6 7">
    <name type="scientific">Coprinellus micaceus</name>
    <name type="common">Glistening ink-cap mushroom</name>
    <name type="synonym">Coprinus micaceus</name>
    <dbReference type="NCBI Taxonomy" id="71717"/>
    <lineage>
        <taxon>Eukaryota</taxon>
        <taxon>Fungi</taxon>
        <taxon>Dikarya</taxon>
        <taxon>Basidiomycota</taxon>
        <taxon>Agaricomycotina</taxon>
        <taxon>Agaricomycetes</taxon>
        <taxon>Agaricomycetidae</taxon>
        <taxon>Agaricales</taxon>
        <taxon>Agaricineae</taxon>
        <taxon>Psathyrellaceae</taxon>
        <taxon>Coprinellus</taxon>
    </lineage>
</organism>
<name>A0A4Y7TYH6_COPMI</name>
<feature type="region of interest" description="Disordered" evidence="3">
    <location>
        <begin position="230"/>
        <end position="254"/>
    </location>
</feature>
<dbReference type="Gene3D" id="1.50.10.100">
    <property type="entry name" value="Chondroitin AC/alginate lyase"/>
    <property type="match status" value="2"/>
</dbReference>
<dbReference type="OrthoDB" id="63533at2759"/>
<protein>
    <submittedName>
        <fullName evidence="6">Chondroitin AC/alginate lyase</fullName>
    </submittedName>
</protein>
<feature type="signal peptide" evidence="4">
    <location>
        <begin position="1"/>
        <end position="28"/>
    </location>
</feature>
<feature type="region of interest" description="Disordered" evidence="3">
    <location>
        <begin position="118"/>
        <end position="168"/>
    </location>
</feature>
<sequence length="651" mass="70676">MTSVVGWHRALLLFWFLFNNVFIALCDGSDWVSVGYIVQESRQSESTSMHTSGSSTAQALDSIIRGADQLLAKGPWSVTNDKSVLPPNEDAHDYMSWAPYHWPDCRWCATPARAKVKDIDGDGHAPNQGSREASGLAPAERGSDQQILPSAAQRRSDSPRRAAHRRRMRKVRLRYNESRDEFTVALEGSAKSTTKSKTTRAKAESTPLAVAPVPTTHSEGLSATVTQSATEAPAGAVAKPTKTSCTPSPTPSMAPAATWTACPYIGRDGKVNPDVRSLNGPGAINSVGQFALYGSIAFATNRNVMYSQGVVKAIDTFFLDPTSKMNPNVNFGQMVRGPGPEHQNGTFTGILDIRGLVKVINGIFILKSGGSSEWNNAKDQDMRSWVQEYARWLEESKIGGVTATRPNNHATFYVAQLAASKYYAGDRQAAISVLQHFFKGTFRDQVAASGEQPFEGIRAKPVHYRAFNLEALIMNAKLGDALGQDFWTAKSKYGATIQTALDYAIVVDPKSETMDDLVPHVAAVAAAYGDPQGKYKSFLERQLPGYQKKPFWFYNQPSSFVKAPTSSRAKTLSVIEDSGSDDDELPGGSDGERSGPDVQGPVGAKPKIPFTCPDAFKEATKVEIDNDIFVTCEQLRPLYETDANVPAGVVS</sequence>
<evidence type="ECO:0000313" key="6">
    <source>
        <dbReference type="EMBL" id="TEB39230.1"/>
    </source>
</evidence>
<feature type="domain" description="Alginate lyase" evidence="5">
    <location>
        <begin position="243"/>
        <end position="505"/>
    </location>
</feature>
<dbReference type="SUPFAM" id="SSF48230">
    <property type="entry name" value="Chondroitin AC/alginate lyase"/>
    <property type="match status" value="1"/>
</dbReference>
<accession>A0A4Y7TYH6</accession>
<evidence type="ECO:0000256" key="3">
    <source>
        <dbReference type="SAM" id="MobiDB-lite"/>
    </source>
</evidence>
<dbReference type="EMBL" id="QPFP01000002">
    <property type="protein sequence ID" value="TEB39230.1"/>
    <property type="molecule type" value="Genomic_DNA"/>
</dbReference>
<comment type="caution">
    <text evidence="6">The sequence shown here is derived from an EMBL/GenBank/DDBJ whole genome shotgun (WGS) entry which is preliminary data.</text>
</comment>
<reference evidence="6 7" key="1">
    <citation type="journal article" date="2019" name="Nat. Ecol. Evol.">
        <title>Megaphylogeny resolves global patterns of mushroom evolution.</title>
        <authorList>
            <person name="Varga T."/>
            <person name="Krizsan K."/>
            <person name="Foldi C."/>
            <person name="Dima B."/>
            <person name="Sanchez-Garcia M."/>
            <person name="Sanchez-Ramirez S."/>
            <person name="Szollosi G.J."/>
            <person name="Szarkandi J.G."/>
            <person name="Papp V."/>
            <person name="Albert L."/>
            <person name="Andreopoulos W."/>
            <person name="Angelini C."/>
            <person name="Antonin V."/>
            <person name="Barry K.W."/>
            <person name="Bougher N.L."/>
            <person name="Buchanan P."/>
            <person name="Buyck B."/>
            <person name="Bense V."/>
            <person name="Catcheside P."/>
            <person name="Chovatia M."/>
            <person name="Cooper J."/>
            <person name="Damon W."/>
            <person name="Desjardin D."/>
            <person name="Finy P."/>
            <person name="Geml J."/>
            <person name="Haridas S."/>
            <person name="Hughes K."/>
            <person name="Justo A."/>
            <person name="Karasinski D."/>
            <person name="Kautmanova I."/>
            <person name="Kiss B."/>
            <person name="Kocsube S."/>
            <person name="Kotiranta H."/>
            <person name="LaButti K.M."/>
            <person name="Lechner B.E."/>
            <person name="Liimatainen K."/>
            <person name="Lipzen A."/>
            <person name="Lukacs Z."/>
            <person name="Mihaltcheva S."/>
            <person name="Morgado L.N."/>
            <person name="Niskanen T."/>
            <person name="Noordeloos M.E."/>
            <person name="Ohm R.A."/>
            <person name="Ortiz-Santana B."/>
            <person name="Ovrebo C."/>
            <person name="Racz N."/>
            <person name="Riley R."/>
            <person name="Savchenko A."/>
            <person name="Shiryaev A."/>
            <person name="Soop K."/>
            <person name="Spirin V."/>
            <person name="Szebenyi C."/>
            <person name="Tomsovsky M."/>
            <person name="Tulloss R.E."/>
            <person name="Uehling J."/>
            <person name="Grigoriev I.V."/>
            <person name="Vagvolgyi C."/>
            <person name="Papp T."/>
            <person name="Martin F.M."/>
            <person name="Miettinen O."/>
            <person name="Hibbett D.S."/>
            <person name="Nagy L.G."/>
        </authorList>
    </citation>
    <scope>NUCLEOTIDE SEQUENCE [LARGE SCALE GENOMIC DNA]</scope>
    <source>
        <strain evidence="6 7">FP101781</strain>
    </source>
</reference>
<feature type="region of interest" description="Disordered" evidence="3">
    <location>
        <begin position="571"/>
        <end position="606"/>
    </location>
</feature>
<evidence type="ECO:0000256" key="1">
    <source>
        <dbReference type="ARBA" id="ARBA00022729"/>
    </source>
</evidence>
<dbReference type="Proteomes" id="UP000298030">
    <property type="component" value="Unassembled WGS sequence"/>
</dbReference>
<dbReference type="GO" id="GO:0042597">
    <property type="term" value="C:periplasmic space"/>
    <property type="evidence" value="ECO:0007669"/>
    <property type="project" value="InterPro"/>
</dbReference>
<keyword evidence="1 4" id="KW-0732">Signal</keyword>
<dbReference type="InterPro" id="IPR008929">
    <property type="entry name" value="Chondroitin_lyas"/>
</dbReference>
<dbReference type="Pfam" id="PF05426">
    <property type="entry name" value="Alginate_lyase"/>
    <property type="match status" value="1"/>
</dbReference>
<keyword evidence="7" id="KW-1185">Reference proteome</keyword>
<keyword evidence="2 6" id="KW-0456">Lyase</keyword>
<dbReference type="GO" id="GO:0016829">
    <property type="term" value="F:lyase activity"/>
    <property type="evidence" value="ECO:0007669"/>
    <property type="project" value="UniProtKB-KW"/>
</dbReference>
<gene>
    <name evidence="6" type="ORF">FA13DRAFT_1761246</name>
</gene>
<dbReference type="STRING" id="71717.A0A4Y7TYH6"/>
<feature type="region of interest" description="Disordered" evidence="3">
    <location>
        <begin position="188"/>
        <end position="207"/>
    </location>
</feature>